<feature type="domain" description="Aminoacyl-transfer RNA synthetases class-II family profile" evidence="9">
    <location>
        <begin position="91"/>
        <end position="339"/>
    </location>
</feature>
<dbReference type="SMART" id="SM00946">
    <property type="entry name" value="ProRS-C_1"/>
    <property type="match status" value="1"/>
</dbReference>
<dbReference type="InterPro" id="IPR036621">
    <property type="entry name" value="Anticodon-bd_dom_sf"/>
</dbReference>
<dbReference type="SUPFAM" id="SSF64586">
    <property type="entry name" value="C-terminal domain of ProRS"/>
    <property type="match status" value="1"/>
</dbReference>
<proteinExistence type="inferred from homology"/>
<dbReference type="FunFam" id="3.40.50.800:FF:000016">
    <property type="entry name" value="Proline--tRNA ligase, chloroplastic/mitochondrial"/>
    <property type="match status" value="1"/>
</dbReference>
<evidence type="ECO:0000256" key="6">
    <source>
        <dbReference type="ARBA" id="ARBA00029731"/>
    </source>
</evidence>
<dbReference type="Gene3D" id="3.30.110.30">
    <property type="entry name" value="C-terminal domain of ProRS"/>
    <property type="match status" value="1"/>
</dbReference>
<keyword evidence="11" id="KW-1185">Reference proteome</keyword>
<dbReference type="PRINTS" id="PR01046">
    <property type="entry name" value="TRNASYNTHPRO"/>
</dbReference>
<feature type="region of interest" description="Disordered" evidence="8">
    <location>
        <begin position="40"/>
        <end position="63"/>
    </location>
</feature>
<dbReference type="InterPro" id="IPR004154">
    <property type="entry name" value="Anticodon-bd"/>
</dbReference>
<dbReference type="GO" id="GO:0005524">
    <property type="term" value="F:ATP binding"/>
    <property type="evidence" value="ECO:0007669"/>
    <property type="project" value="UniProtKB-KW"/>
</dbReference>
<dbReference type="GO" id="GO:0009570">
    <property type="term" value="C:chloroplast stroma"/>
    <property type="evidence" value="ECO:0007669"/>
    <property type="project" value="TreeGrafter"/>
</dbReference>
<dbReference type="InterPro" id="IPR016061">
    <property type="entry name" value="Pro-tRNA_ligase_II_C"/>
</dbReference>
<dbReference type="AlphaFoldDB" id="A0AAU9STE7"/>
<dbReference type="InterPro" id="IPR004499">
    <property type="entry name" value="Pro-tRNA-ligase_IIa_arc-type"/>
</dbReference>
<dbReference type="GO" id="GO:0005739">
    <property type="term" value="C:mitochondrion"/>
    <property type="evidence" value="ECO:0007669"/>
    <property type="project" value="TreeGrafter"/>
</dbReference>
<dbReference type="EC" id="6.1.1.15" evidence="1"/>
<keyword evidence="4" id="KW-0067">ATP-binding</keyword>
<dbReference type="Gene3D" id="3.40.50.800">
    <property type="entry name" value="Anticodon-binding domain"/>
    <property type="match status" value="1"/>
</dbReference>
<dbReference type="PROSITE" id="PS50862">
    <property type="entry name" value="AA_TRNA_LIGASE_II"/>
    <property type="match status" value="1"/>
</dbReference>
<sequence length="541" mass="60492">MVASLRLPSLTSLLFPATTRYPAALRRTVCLRNRTASGFATAPSGTASPETKSEVGRLRSDQSVTPRSQDFNAWYVDIIASAELADYGPVRGTMVIRPYGYAIWEAIQEYLNVKFKETGHSNMYFPQFIPYSFIEKEASHVEGFSPELALVTVGGGKELEEKLVVRPTSETIVNHMFTQWIHSYRDLPLMVNQWANVTRWEMRTKPFIRTLEFLWQEGHTAHATPEEAEKEAKQMIEIYTRFAFEQTAIPVIAGRKSKLETFAGADITYTIEAMMGDRKALQAGTSHNLGQNFSRAFGTQFQDENGERQHVWQTSWAVSTRFVGGIIMTHGDDKGLMLPPKIAPIQVVIVPIWKKDTEKAGVLSAVSSVKEVLQTAGVRVKLDDTEQQTAGWKFNFWEMKGVPLRIEIGPRDVTSNCVVVSRRDIPGKAGKVFGISMDPSTLVAYVKEKLDEIQSSLLEKAISFRDSNIVDVTSYDELKDAISAGKWARGPWSASDSDEERVKEETGATIRCFPFEQSHGTKTCLMTGNPAEEVAIFAKSY</sequence>
<dbReference type="Proteomes" id="UP000836841">
    <property type="component" value="Chromosome 6"/>
</dbReference>
<protein>
    <recommendedName>
        <fullName evidence="1">proline--tRNA ligase</fullName>
        <ecNumber evidence="1">6.1.1.15</ecNumber>
    </recommendedName>
    <alternativeName>
        <fullName evidence="6">Prolyl-tRNA synthetase</fullName>
    </alternativeName>
</protein>
<dbReference type="InterPro" id="IPR017449">
    <property type="entry name" value="Pro-tRNA_synth_II"/>
</dbReference>
<dbReference type="Pfam" id="PF00587">
    <property type="entry name" value="tRNA-synt_2b"/>
    <property type="match status" value="1"/>
</dbReference>
<dbReference type="FunFam" id="3.30.110.30:FF:000004">
    <property type="entry name" value="Proline--tRNA ligase, chloroplastic/mitochondrial"/>
    <property type="match status" value="1"/>
</dbReference>
<comment type="catalytic activity">
    <reaction evidence="7">
        <text>tRNA(Pro) + L-proline + ATP = L-prolyl-tRNA(Pro) + AMP + diphosphate</text>
        <dbReference type="Rhea" id="RHEA:14305"/>
        <dbReference type="Rhea" id="RHEA-COMP:9700"/>
        <dbReference type="Rhea" id="RHEA-COMP:9702"/>
        <dbReference type="ChEBI" id="CHEBI:30616"/>
        <dbReference type="ChEBI" id="CHEBI:33019"/>
        <dbReference type="ChEBI" id="CHEBI:60039"/>
        <dbReference type="ChEBI" id="CHEBI:78442"/>
        <dbReference type="ChEBI" id="CHEBI:78532"/>
        <dbReference type="ChEBI" id="CHEBI:456215"/>
        <dbReference type="EC" id="6.1.1.15"/>
    </reaction>
</comment>
<dbReference type="Gene3D" id="3.30.930.10">
    <property type="entry name" value="Bira Bifunctional Protein, Domain 2"/>
    <property type="match status" value="1"/>
</dbReference>
<dbReference type="InterPro" id="IPR045864">
    <property type="entry name" value="aa-tRNA-synth_II/BPL/LPL"/>
</dbReference>
<evidence type="ECO:0000256" key="8">
    <source>
        <dbReference type="SAM" id="MobiDB-lite"/>
    </source>
</evidence>
<organism evidence="10 11">
    <name type="scientific">Thlaspi arvense</name>
    <name type="common">Field penny-cress</name>
    <dbReference type="NCBI Taxonomy" id="13288"/>
    <lineage>
        <taxon>Eukaryota</taxon>
        <taxon>Viridiplantae</taxon>
        <taxon>Streptophyta</taxon>
        <taxon>Embryophyta</taxon>
        <taxon>Tracheophyta</taxon>
        <taxon>Spermatophyta</taxon>
        <taxon>Magnoliopsida</taxon>
        <taxon>eudicotyledons</taxon>
        <taxon>Gunneridae</taxon>
        <taxon>Pentapetalae</taxon>
        <taxon>rosids</taxon>
        <taxon>malvids</taxon>
        <taxon>Brassicales</taxon>
        <taxon>Brassicaceae</taxon>
        <taxon>Thlaspideae</taxon>
        <taxon>Thlaspi</taxon>
    </lineage>
</organism>
<dbReference type="InterPro" id="IPR002314">
    <property type="entry name" value="aa-tRNA-synt_IIb"/>
</dbReference>
<dbReference type="PANTHER" id="PTHR43382">
    <property type="entry name" value="PROLYL-TRNA SYNTHETASE"/>
    <property type="match status" value="1"/>
</dbReference>
<keyword evidence="5" id="KW-0030">Aminoacyl-tRNA synthetase</keyword>
<evidence type="ECO:0000256" key="1">
    <source>
        <dbReference type="ARBA" id="ARBA00012831"/>
    </source>
</evidence>
<evidence type="ECO:0000256" key="3">
    <source>
        <dbReference type="ARBA" id="ARBA00022741"/>
    </source>
</evidence>
<name>A0AAU9STE7_THLAR</name>
<reference evidence="10 11" key="1">
    <citation type="submission" date="2022-03" db="EMBL/GenBank/DDBJ databases">
        <authorList>
            <person name="Nunn A."/>
            <person name="Chopra R."/>
            <person name="Nunn A."/>
            <person name="Contreras Garrido A."/>
        </authorList>
    </citation>
    <scope>NUCLEOTIDE SEQUENCE [LARGE SCALE GENOMIC DNA]</scope>
</reference>
<evidence type="ECO:0000313" key="11">
    <source>
        <dbReference type="Proteomes" id="UP000836841"/>
    </source>
</evidence>
<evidence type="ECO:0000256" key="2">
    <source>
        <dbReference type="ARBA" id="ARBA00022598"/>
    </source>
</evidence>
<dbReference type="GO" id="GO:0017101">
    <property type="term" value="C:aminoacyl-tRNA synthetase multienzyme complex"/>
    <property type="evidence" value="ECO:0007669"/>
    <property type="project" value="TreeGrafter"/>
</dbReference>
<evidence type="ECO:0000259" key="9">
    <source>
        <dbReference type="PROSITE" id="PS50862"/>
    </source>
</evidence>
<dbReference type="InterPro" id="IPR033721">
    <property type="entry name" value="ProRS_core_arch_euk"/>
</dbReference>
<gene>
    <name evidence="10" type="ORF">TAV2_LOCUS18484</name>
</gene>
<dbReference type="InterPro" id="IPR002316">
    <property type="entry name" value="Pro-tRNA-ligase_IIa"/>
</dbReference>
<evidence type="ECO:0000313" key="10">
    <source>
        <dbReference type="EMBL" id="CAH2070223.1"/>
    </source>
</evidence>
<dbReference type="HAMAP" id="MF_01571">
    <property type="entry name" value="Pro_tRNA_synth_type3"/>
    <property type="match status" value="1"/>
</dbReference>
<dbReference type="SUPFAM" id="SSF52954">
    <property type="entry name" value="Class II aaRS ABD-related"/>
    <property type="match status" value="1"/>
</dbReference>
<dbReference type="InterPro" id="IPR006195">
    <property type="entry name" value="aa-tRNA-synth_II"/>
</dbReference>
<evidence type="ECO:0000256" key="4">
    <source>
        <dbReference type="ARBA" id="ARBA00022840"/>
    </source>
</evidence>
<dbReference type="EMBL" id="OU466862">
    <property type="protein sequence ID" value="CAH2070223.1"/>
    <property type="molecule type" value="Genomic_DNA"/>
</dbReference>
<dbReference type="PANTHER" id="PTHR43382:SF3">
    <property type="entry name" value="PROLINE--TRNA LIGASE, CHLOROPLASTIC_MITOCHONDRIAL"/>
    <property type="match status" value="1"/>
</dbReference>
<keyword evidence="3" id="KW-0547">Nucleotide-binding</keyword>
<dbReference type="NCBIfam" id="TIGR00408">
    <property type="entry name" value="proS_fam_I"/>
    <property type="match status" value="1"/>
</dbReference>
<keyword evidence="2" id="KW-0436">Ligase</keyword>
<dbReference type="GO" id="GO:0006433">
    <property type="term" value="P:prolyl-tRNA aminoacylation"/>
    <property type="evidence" value="ECO:0007669"/>
    <property type="project" value="InterPro"/>
</dbReference>
<feature type="compositionally biased region" description="Polar residues" evidence="8">
    <location>
        <begin position="40"/>
        <end position="50"/>
    </location>
</feature>
<dbReference type="GO" id="GO:0004827">
    <property type="term" value="F:proline-tRNA ligase activity"/>
    <property type="evidence" value="ECO:0007669"/>
    <property type="project" value="UniProtKB-EC"/>
</dbReference>
<dbReference type="FunFam" id="3.30.930.10:FF:000023">
    <property type="entry name" value="Proline--tRNA ligase"/>
    <property type="match status" value="1"/>
</dbReference>
<dbReference type="CDD" id="cd00862">
    <property type="entry name" value="ProRS_anticodon_zinc"/>
    <property type="match status" value="1"/>
</dbReference>
<dbReference type="CDD" id="cd00778">
    <property type="entry name" value="ProRS_core_arch_euk"/>
    <property type="match status" value="1"/>
</dbReference>
<accession>A0AAU9STE7</accession>
<evidence type="ECO:0000256" key="5">
    <source>
        <dbReference type="ARBA" id="ARBA00023146"/>
    </source>
</evidence>
<evidence type="ECO:0000256" key="7">
    <source>
        <dbReference type="ARBA" id="ARBA00047671"/>
    </source>
</evidence>
<dbReference type="SUPFAM" id="SSF55681">
    <property type="entry name" value="Class II aaRS and biotin synthetases"/>
    <property type="match status" value="1"/>
</dbReference>
<feature type="compositionally biased region" description="Basic and acidic residues" evidence="8">
    <location>
        <begin position="51"/>
        <end position="60"/>
    </location>
</feature>
<dbReference type="Pfam" id="PF03129">
    <property type="entry name" value="HGTP_anticodon"/>
    <property type="match status" value="1"/>
</dbReference>
<dbReference type="Pfam" id="PF09180">
    <property type="entry name" value="ProRS-C_1"/>
    <property type="match status" value="1"/>
</dbReference>